<reference evidence="8" key="1">
    <citation type="journal article" date="2020" name="Stud. Mycol.">
        <title>101 Dothideomycetes genomes: a test case for predicting lifestyles and emergence of pathogens.</title>
        <authorList>
            <person name="Haridas S."/>
            <person name="Albert R."/>
            <person name="Binder M."/>
            <person name="Bloem J."/>
            <person name="Labutti K."/>
            <person name="Salamov A."/>
            <person name="Andreopoulos B."/>
            <person name="Baker S."/>
            <person name="Barry K."/>
            <person name="Bills G."/>
            <person name="Bluhm B."/>
            <person name="Cannon C."/>
            <person name="Castanera R."/>
            <person name="Culley D."/>
            <person name="Daum C."/>
            <person name="Ezra D."/>
            <person name="Gonzalez J."/>
            <person name="Henrissat B."/>
            <person name="Kuo A."/>
            <person name="Liang C."/>
            <person name="Lipzen A."/>
            <person name="Lutzoni F."/>
            <person name="Magnuson J."/>
            <person name="Mondo S."/>
            <person name="Nolan M."/>
            <person name="Ohm R."/>
            <person name="Pangilinan J."/>
            <person name="Park H.-J."/>
            <person name="Ramirez L."/>
            <person name="Alfaro M."/>
            <person name="Sun H."/>
            <person name="Tritt A."/>
            <person name="Yoshinaga Y."/>
            <person name="Zwiers L.-H."/>
            <person name="Turgeon B."/>
            <person name="Goodwin S."/>
            <person name="Spatafora J."/>
            <person name="Crous P."/>
            <person name="Grigoriev I."/>
        </authorList>
    </citation>
    <scope>NUCLEOTIDE SEQUENCE</scope>
    <source>
        <strain evidence="8">CBS 122681</strain>
    </source>
</reference>
<feature type="domain" description="Zn(2)-C6 fungal-type" evidence="7">
    <location>
        <begin position="16"/>
        <end position="49"/>
    </location>
</feature>
<keyword evidence="5" id="KW-0539">Nucleus</keyword>
<dbReference type="GO" id="GO:0000981">
    <property type="term" value="F:DNA-binding transcription factor activity, RNA polymerase II-specific"/>
    <property type="evidence" value="ECO:0007669"/>
    <property type="project" value="InterPro"/>
</dbReference>
<dbReference type="InterPro" id="IPR036864">
    <property type="entry name" value="Zn2-C6_fun-type_DNA-bd_sf"/>
</dbReference>
<keyword evidence="2" id="KW-0805">Transcription regulation</keyword>
<dbReference type="GO" id="GO:0000976">
    <property type="term" value="F:transcription cis-regulatory region binding"/>
    <property type="evidence" value="ECO:0007669"/>
    <property type="project" value="TreeGrafter"/>
</dbReference>
<proteinExistence type="predicted"/>
<keyword evidence="3" id="KW-0238">DNA-binding</keyword>
<dbReference type="PROSITE" id="PS50048">
    <property type="entry name" value="ZN2_CY6_FUNGAL_2"/>
    <property type="match status" value="1"/>
</dbReference>
<evidence type="ECO:0000313" key="8">
    <source>
        <dbReference type="EMBL" id="KAF2650409.1"/>
    </source>
</evidence>
<evidence type="ECO:0000256" key="6">
    <source>
        <dbReference type="SAM" id="MobiDB-lite"/>
    </source>
</evidence>
<name>A0A6A6SRR9_9PLEO</name>
<dbReference type="PANTHER" id="PTHR31845:SF21">
    <property type="entry name" value="REGULATORY PROTEIN LEU3"/>
    <property type="match status" value="1"/>
</dbReference>
<dbReference type="Proteomes" id="UP000799324">
    <property type="component" value="Unassembled WGS sequence"/>
</dbReference>
<evidence type="ECO:0000256" key="1">
    <source>
        <dbReference type="ARBA" id="ARBA00004123"/>
    </source>
</evidence>
<dbReference type="EMBL" id="MU004456">
    <property type="protein sequence ID" value="KAF2650409.1"/>
    <property type="molecule type" value="Genomic_DNA"/>
</dbReference>
<keyword evidence="4" id="KW-0804">Transcription</keyword>
<feature type="compositionally biased region" description="Basic and acidic residues" evidence="6">
    <location>
        <begin position="63"/>
        <end position="72"/>
    </location>
</feature>
<evidence type="ECO:0000256" key="2">
    <source>
        <dbReference type="ARBA" id="ARBA00023015"/>
    </source>
</evidence>
<protein>
    <recommendedName>
        <fullName evidence="7">Zn(2)-C6 fungal-type domain-containing protein</fullName>
    </recommendedName>
</protein>
<dbReference type="PANTHER" id="PTHR31845">
    <property type="entry name" value="FINGER DOMAIN PROTEIN, PUTATIVE-RELATED"/>
    <property type="match status" value="1"/>
</dbReference>
<dbReference type="CDD" id="cd00067">
    <property type="entry name" value="GAL4"/>
    <property type="match status" value="1"/>
</dbReference>
<dbReference type="GO" id="GO:0005634">
    <property type="term" value="C:nucleus"/>
    <property type="evidence" value="ECO:0007669"/>
    <property type="project" value="UniProtKB-SubCell"/>
</dbReference>
<keyword evidence="9" id="KW-1185">Reference proteome</keyword>
<evidence type="ECO:0000256" key="3">
    <source>
        <dbReference type="ARBA" id="ARBA00023125"/>
    </source>
</evidence>
<comment type="subcellular location">
    <subcellularLocation>
        <location evidence="1">Nucleus</location>
    </subcellularLocation>
</comment>
<dbReference type="SUPFAM" id="SSF57701">
    <property type="entry name" value="Zn2/Cys6 DNA-binding domain"/>
    <property type="match status" value="1"/>
</dbReference>
<evidence type="ECO:0000256" key="4">
    <source>
        <dbReference type="ARBA" id="ARBA00023163"/>
    </source>
</evidence>
<gene>
    <name evidence="8" type="ORF">K491DRAFT_782665</name>
</gene>
<evidence type="ECO:0000259" key="7">
    <source>
        <dbReference type="PROSITE" id="PS50048"/>
    </source>
</evidence>
<dbReference type="Pfam" id="PF00172">
    <property type="entry name" value="Zn_clus"/>
    <property type="match status" value="1"/>
</dbReference>
<accession>A0A6A6SRR9</accession>
<dbReference type="SMART" id="SM00066">
    <property type="entry name" value="GAL4"/>
    <property type="match status" value="1"/>
</dbReference>
<dbReference type="GO" id="GO:0008270">
    <property type="term" value="F:zinc ion binding"/>
    <property type="evidence" value="ECO:0007669"/>
    <property type="project" value="InterPro"/>
</dbReference>
<sequence>MATPRKRKIREEKRPACNACRSQKLKCDAFLDYTRPCSRCSRRQAECIVLEERRKRVPSNFHGSHDSHDSQNRSESSQSHVILAPQSPRLNFTSGILPLYSNPLQLPSASSMPPSEGPGLAFPTSSIGGTTLDTKSRVLEHVHVDATMIDICFARFFRCFAPLVPKLSTETNPEETFLESPLKFWVIVAIGSRQCAEDPTLFAALSPHVEALAMKSFIPGRELPYANVEALLLMGTWHVSTDTPSYKGIYCALSSAVLTLTMQAGLHSCLSLKGVINQPTSDIARGTQLWAYAVILNQSSLLFQGLPADPSAARHVISGQTCCSGVVGWMVLRARLSSIVIRMQQVVTDLHPGTEPRSYSKTIKSLIQVSEAELLGLNIDLDQLDPLKRLNVAITRLKIRAFSFPATGGSFGELDRVQLSNAAIALMDAISQLEITHQISLHCPDYVLSGIMLAGCTLLKLMKGYSLKPLCESDQVKALFLAISICKDISVVNNDVPAKMSEIMRQLWSSPNAFHDDDGNYNSYLKVTNRLSMNVVFDCLWWSRKLTISPLESARIQSGEHNTNSSILDPAHPGLSTTGFLEPFFGDIWDWDLVVQPSNPSNLCFEPNGDYFVP</sequence>
<dbReference type="CDD" id="cd12148">
    <property type="entry name" value="fungal_TF_MHR"/>
    <property type="match status" value="1"/>
</dbReference>
<organism evidence="8 9">
    <name type="scientific">Lophiostoma macrostomum CBS 122681</name>
    <dbReference type="NCBI Taxonomy" id="1314788"/>
    <lineage>
        <taxon>Eukaryota</taxon>
        <taxon>Fungi</taxon>
        <taxon>Dikarya</taxon>
        <taxon>Ascomycota</taxon>
        <taxon>Pezizomycotina</taxon>
        <taxon>Dothideomycetes</taxon>
        <taxon>Pleosporomycetidae</taxon>
        <taxon>Pleosporales</taxon>
        <taxon>Lophiostomataceae</taxon>
        <taxon>Lophiostoma</taxon>
    </lineage>
</organism>
<dbReference type="Gene3D" id="4.10.240.10">
    <property type="entry name" value="Zn(2)-C6 fungal-type DNA-binding domain"/>
    <property type="match status" value="1"/>
</dbReference>
<evidence type="ECO:0000256" key="5">
    <source>
        <dbReference type="ARBA" id="ARBA00023242"/>
    </source>
</evidence>
<dbReference type="PROSITE" id="PS00463">
    <property type="entry name" value="ZN2_CY6_FUNGAL_1"/>
    <property type="match status" value="1"/>
</dbReference>
<dbReference type="InterPro" id="IPR001138">
    <property type="entry name" value="Zn2Cys6_DnaBD"/>
</dbReference>
<dbReference type="AlphaFoldDB" id="A0A6A6SRR9"/>
<dbReference type="InterPro" id="IPR051089">
    <property type="entry name" value="prtT"/>
</dbReference>
<dbReference type="OrthoDB" id="3163292at2759"/>
<feature type="region of interest" description="Disordered" evidence="6">
    <location>
        <begin position="58"/>
        <end position="80"/>
    </location>
</feature>
<evidence type="ECO:0000313" key="9">
    <source>
        <dbReference type="Proteomes" id="UP000799324"/>
    </source>
</evidence>